<evidence type="ECO:0000313" key="2">
    <source>
        <dbReference type="Proteomes" id="UP001396334"/>
    </source>
</evidence>
<dbReference type="Proteomes" id="UP001396334">
    <property type="component" value="Unassembled WGS sequence"/>
</dbReference>
<reference evidence="1 2" key="1">
    <citation type="journal article" date="2024" name="G3 (Bethesda)">
        <title>Genome assembly of Hibiscus sabdariffa L. provides insights into metabolisms of medicinal natural products.</title>
        <authorList>
            <person name="Kim T."/>
        </authorList>
    </citation>
    <scope>NUCLEOTIDE SEQUENCE [LARGE SCALE GENOMIC DNA]</scope>
    <source>
        <strain evidence="1">TK-2024</strain>
        <tissue evidence="1">Old leaves</tissue>
    </source>
</reference>
<dbReference type="SUPFAM" id="SSF52058">
    <property type="entry name" value="L domain-like"/>
    <property type="match status" value="1"/>
</dbReference>
<dbReference type="EMBL" id="JBBPBN010000028">
    <property type="protein sequence ID" value="KAK9006589.1"/>
    <property type="molecule type" value="Genomic_DNA"/>
</dbReference>
<dbReference type="InterPro" id="IPR032675">
    <property type="entry name" value="LRR_dom_sf"/>
</dbReference>
<organism evidence="1 2">
    <name type="scientific">Hibiscus sabdariffa</name>
    <name type="common">roselle</name>
    <dbReference type="NCBI Taxonomy" id="183260"/>
    <lineage>
        <taxon>Eukaryota</taxon>
        <taxon>Viridiplantae</taxon>
        <taxon>Streptophyta</taxon>
        <taxon>Embryophyta</taxon>
        <taxon>Tracheophyta</taxon>
        <taxon>Spermatophyta</taxon>
        <taxon>Magnoliopsida</taxon>
        <taxon>eudicotyledons</taxon>
        <taxon>Gunneridae</taxon>
        <taxon>Pentapetalae</taxon>
        <taxon>rosids</taxon>
        <taxon>malvids</taxon>
        <taxon>Malvales</taxon>
        <taxon>Malvaceae</taxon>
        <taxon>Malvoideae</taxon>
        <taxon>Hibiscus</taxon>
    </lineage>
</organism>
<proteinExistence type="predicted"/>
<name>A0ABR2R140_9ROSI</name>
<sequence length="480" mass="54812">MLTGFVDDYMFDELFMRTNEESDDLDDSTKTLLELPQNKTMISGGCDDLMRDLLEATRECVNKPCGMDVESKKVVDQILPIDNRNHKISLLPHGYGSAGNNGRGKCVCSAGIIQNEVLVGIECDRRSIFLDSNELLRNVIENLDASKKKDSFYKLSKQSCVVSPAYYDFYSSYVTEFLGHWKKIQKVIDYDNHIDHEWVIDAREKELMKLKSLEKAKATELKAIMIVVVKQSKFSPIFQQFRLSTAKLVAVVTFLKKRLLGYAVIEERNLIVGVRIECAFISKLEDMFIVIITFLDTMHELLNGMWILKCTTMSYKADNRRLFLCGTNRNGESFITEWNESGGDAKRTYQGLCKNSSTIVVLSSSLAEDEYDSTLMLKDCIKLTKFDQSIGELKMLTFLNLKDCKSLRKLPRTIGSLISLEELILSGCSRLYEVPRDLQNMNSFKVLNLDEIAIYQTRLQLPWLLSKRSKKMGFSLCLAL</sequence>
<dbReference type="PANTHER" id="PTHR44083:SF30">
    <property type="entry name" value="TOPLESS-LIKE PROTEIN"/>
    <property type="match status" value="1"/>
</dbReference>
<evidence type="ECO:0000313" key="1">
    <source>
        <dbReference type="EMBL" id="KAK9006589.1"/>
    </source>
</evidence>
<gene>
    <name evidence="1" type="ORF">V6N11_018926</name>
</gene>
<dbReference type="InterPro" id="IPR027728">
    <property type="entry name" value="Topless_fam"/>
</dbReference>
<keyword evidence="2" id="KW-1185">Reference proteome</keyword>
<comment type="caution">
    <text evidence="1">The sequence shown here is derived from an EMBL/GenBank/DDBJ whole genome shotgun (WGS) entry which is preliminary data.</text>
</comment>
<dbReference type="PANTHER" id="PTHR44083">
    <property type="entry name" value="TOPLESS-RELATED PROTEIN 1-RELATED"/>
    <property type="match status" value="1"/>
</dbReference>
<accession>A0ABR2R140</accession>
<dbReference type="Gene3D" id="3.80.10.10">
    <property type="entry name" value="Ribonuclease Inhibitor"/>
    <property type="match status" value="1"/>
</dbReference>
<protein>
    <submittedName>
        <fullName evidence="1">Uncharacterized protein</fullName>
    </submittedName>
</protein>